<name>A0ACB6RGH3_9PLEO</name>
<organism evidence="1 2">
    <name type="scientific">Lindgomyces ingoldianus</name>
    <dbReference type="NCBI Taxonomy" id="673940"/>
    <lineage>
        <taxon>Eukaryota</taxon>
        <taxon>Fungi</taxon>
        <taxon>Dikarya</taxon>
        <taxon>Ascomycota</taxon>
        <taxon>Pezizomycotina</taxon>
        <taxon>Dothideomycetes</taxon>
        <taxon>Pleosporomycetidae</taxon>
        <taxon>Pleosporales</taxon>
        <taxon>Lindgomycetaceae</taxon>
        <taxon>Lindgomyces</taxon>
    </lineage>
</organism>
<evidence type="ECO:0000313" key="1">
    <source>
        <dbReference type="EMBL" id="KAF2478306.1"/>
    </source>
</evidence>
<dbReference type="EMBL" id="MU003492">
    <property type="protein sequence ID" value="KAF2478306.1"/>
    <property type="molecule type" value="Genomic_DNA"/>
</dbReference>
<evidence type="ECO:0000313" key="2">
    <source>
        <dbReference type="Proteomes" id="UP000799755"/>
    </source>
</evidence>
<dbReference type="Proteomes" id="UP000799755">
    <property type="component" value="Unassembled WGS sequence"/>
</dbReference>
<accession>A0ACB6RGH3</accession>
<protein>
    <submittedName>
        <fullName evidence="1">Uncharacterized protein</fullName>
    </submittedName>
</protein>
<reference evidence="1" key="1">
    <citation type="journal article" date="2020" name="Stud. Mycol.">
        <title>101 Dothideomycetes genomes: a test case for predicting lifestyles and emergence of pathogens.</title>
        <authorList>
            <person name="Haridas S."/>
            <person name="Albert R."/>
            <person name="Binder M."/>
            <person name="Bloem J."/>
            <person name="Labutti K."/>
            <person name="Salamov A."/>
            <person name="Andreopoulos B."/>
            <person name="Baker S."/>
            <person name="Barry K."/>
            <person name="Bills G."/>
            <person name="Bluhm B."/>
            <person name="Cannon C."/>
            <person name="Castanera R."/>
            <person name="Culley D."/>
            <person name="Daum C."/>
            <person name="Ezra D."/>
            <person name="Gonzalez J."/>
            <person name="Henrissat B."/>
            <person name="Kuo A."/>
            <person name="Liang C."/>
            <person name="Lipzen A."/>
            <person name="Lutzoni F."/>
            <person name="Magnuson J."/>
            <person name="Mondo S."/>
            <person name="Nolan M."/>
            <person name="Ohm R."/>
            <person name="Pangilinan J."/>
            <person name="Park H.-J."/>
            <person name="Ramirez L."/>
            <person name="Alfaro M."/>
            <person name="Sun H."/>
            <person name="Tritt A."/>
            <person name="Yoshinaga Y."/>
            <person name="Zwiers L.-H."/>
            <person name="Turgeon B."/>
            <person name="Goodwin S."/>
            <person name="Spatafora J."/>
            <person name="Crous P."/>
            <person name="Grigoriev I."/>
        </authorList>
    </citation>
    <scope>NUCLEOTIDE SEQUENCE</scope>
    <source>
        <strain evidence="1">ATCC 200398</strain>
    </source>
</reference>
<gene>
    <name evidence="1" type="ORF">BDR25DRAFT_365466</name>
</gene>
<keyword evidence="2" id="KW-1185">Reference proteome</keyword>
<sequence length="290" mass="32308">MISIRHTLLIAITFASFGVLGVHHAHAVTEVTREINILDKLVLDQPIIDISEILTKHLDFPGCIGNLWPGNLTINVCKTWFTKLSLDAKDLETWNVTYPDVYISQTQLCDEPWVMCRHKNAPYSMQNTSYYFGHIPVHMRTHIHHVIALPATNHGGKSAINERDNVVLQGNPSFHDMLAAVAKSTAMYGYPGIVGPYSDSKNWLDAYNHDSAICNPVASLNQLENLAQETVMALVDLHTMTGMSGISTEWKKIQNQYTQIQKDIYLDALKPGKGAKCLARDQVNSGAVEI</sequence>
<proteinExistence type="predicted"/>
<comment type="caution">
    <text evidence="1">The sequence shown here is derived from an EMBL/GenBank/DDBJ whole genome shotgun (WGS) entry which is preliminary data.</text>
</comment>